<protein>
    <recommendedName>
        <fullName evidence="6">RHOMBOID-like protein</fullName>
        <ecNumber evidence="6">3.4.21.105</ecNumber>
    </recommendedName>
</protein>
<keyword evidence="6" id="KW-0378">Hydrolase</keyword>
<dbReference type="InterPro" id="IPR035952">
    <property type="entry name" value="Rhomboid-like_sf"/>
</dbReference>
<comment type="similarity">
    <text evidence="2 6">Belongs to the peptidase S54 family.</text>
</comment>
<dbReference type="EMBL" id="JAAGAX010000002">
    <property type="protein sequence ID" value="KAF2323246.1"/>
    <property type="molecule type" value="Genomic_DNA"/>
</dbReference>
<comment type="caution">
    <text evidence="6">Lacks conserved residue(s) required for the propagation of feature annotation.</text>
</comment>
<feature type="transmembrane region" description="Helical" evidence="6">
    <location>
        <begin position="71"/>
        <end position="94"/>
    </location>
</feature>
<keyword evidence="4 6" id="KW-1133">Transmembrane helix</keyword>
<feature type="transmembrane region" description="Helical" evidence="6">
    <location>
        <begin position="32"/>
        <end position="51"/>
    </location>
</feature>
<dbReference type="GO" id="GO:0016020">
    <property type="term" value="C:membrane"/>
    <property type="evidence" value="ECO:0007669"/>
    <property type="project" value="UniProtKB-SubCell"/>
</dbReference>
<dbReference type="Proteomes" id="UP000467840">
    <property type="component" value="Chromosome 11"/>
</dbReference>
<comment type="catalytic activity">
    <reaction evidence="6">
        <text>Cleaves type-1 transmembrane domains using a catalytic dyad composed of serine and histidine that are contributed by different transmembrane domains.</text>
        <dbReference type="EC" id="3.4.21.105"/>
    </reaction>
</comment>
<feature type="transmembrane region" description="Helical" evidence="6">
    <location>
        <begin position="106"/>
        <end position="125"/>
    </location>
</feature>
<dbReference type="SUPFAM" id="SSF144091">
    <property type="entry name" value="Rhomboid-like"/>
    <property type="match status" value="1"/>
</dbReference>
<dbReference type="Pfam" id="PF01694">
    <property type="entry name" value="Rhomboid"/>
    <property type="match status" value="1"/>
</dbReference>
<evidence type="ECO:0000256" key="4">
    <source>
        <dbReference type="ARBA" id="ARBA00022989"/>
    </source>
</evidence>
<comment type="caution">
    <text evidence="8">The sequence shown here is derived from an EMBL/GenBank/DDBJ whole genome shotgun (WGS) entry which is preliminary data.</text>
</comment>
<name>A0A6A6NDZ0_HEVBR</name>
<comment type="subcellular location">
    <subcellularLocation>
        <location evidence="1 6">Membrane</location>
        <topology evidence="1 6">Multi-pass membrane protein</topology>
    </subcellularLocation>
</comment>
<evidence type="ECO:0000313" key="9">
    <source>
        <dbReference type="Proteomes" id="UP000467840"/>
    </source>
</evidence>
<evidence type="ECO:0000256" key="1">
    <source>
        <dbReference type="ARBA" id="ARBA00004141"/>
    </source>
</evidence>
<evidence type="ECO:0000256" key="6">
    <source>
        <dbReference type="RuleBase" id="RU362115"/>
    </source>
</evidence>
<organism evidence="8 9">
    <name type="scientific">Hevea brasiliensis</name>
    <name type="common">Para rubber tree</name>
    <name type="synonym">Siphonia brasiliensis</name>
    <dbReference type="NCBI Taxonomy" id="3981"/>
    <lineage>
        <taxon>Eukaryota</taxon>
        <taxon>Viridiplantae</taxon>
        <taxon>Streptophyta</taxon>
        <taxon>Embryophyta</taxon>
        <taxon>Tracheophyta</taxon>
        <taxon>Spermatophyta</taxon>
        <taxon>Magnoliopsida</taxon>
        <taxon>eudicotyledons</taxon>
        <taxon>Gunneridae</taxon>
        <taxon>Pentapetalae</taxon>
        <taxon>rosids</taxon>
        <taxon>fabids</taxon>
        <taxon>Malpighiales</taxon>
        <taxon>Euphorbiaceae</taxon>
        <taxon>Crotonoideae</taxon>
        <taxon>Micrandreae</taxon>
        <taxon>Hevea</taxon>
    </lineage>
</organism>
<keyword evidence="5 6" id="KW-0472">Membrane</keyword>
<evidence type="ECO:0000256" key="2">
    <source>
        <dbReference type="ARBA" id="ARBA00009045"/>
    </source>
</evidence>
<dbReference type="PANTHER" id="PTHR22936:SF87">
    <property type="entry name" value="RHOMBOID-LIKE PROTEIN 5"/>
    <property type="match status" value="1"/>
</dbReference>
<keyword evidence="9" id="KW-1185">Reference proteome</keyword>
<dbReference type="PANTHER" id="PTHR22936">
    <property type="entry name" value="RHOMBOID-RELATED"/>
    <property type="match status" value="1"/>
</dbReference>
<dbReference type="InterPro" id="IPR002610">
    <property type="entry name" value="Peptidase_S54_rhomboid-like"/>
</dbReference>
<evidence type="ECO:0000313" key="8">
    <source>
        <dbReference type="EMBL" id="KAF2323246.1"/>
    </source>
</evidence>
<keyword evidence="6" id="KW-0720">Serine protease</keyword>
<sequence length="152" mass="17155">MGKRPPSSDIETGSCVKHPPLPPFTPTPPEQWCSWLLPLIFEVNITMFIYAMLERFGALDPIAIVKDGEEWPFFSCIWLHAGVAYLATYMISLLLIEIPLEQEFGFLKIGTLFVFSGFGGSLMSALSPKPIYQLVLLVHFLDFWIPRFPSSS</sequence>
<keyword evidence="3 6" id="KW-0812">Transmembrane</keyword>
<evidence type="ECO:0000259" key="7">
    <source>
        <dbReference type="Pfam" id="PF01694"/>
    </source>
</evidence>
<gene>
    <name evidence="8" type="ORF">GH714_034329</name>
</gene>
<dbReference type="GO" id="GO:0006508">
    <property type="term" value="P:proteolysis"/>
    <property type="evidence" value="ECO:0007669"/>
    <property type="project" value="UniProtKB-KW"/>
</dbReference>
<dbReference type="EC" id="3.4.21.105" evidence="6"/>
<feature type="domain" description="Peptidase S54 rhomboid" evidence="7">
    <location>
        <begin position="68"/>
        <end position="129"/>
    </location>
</feature>
<reference evidence="8 9" key="1">
    <citation type="journal article" date="2020" name="Mol. Plant">
        <title>The Chromosome-Based Rubber Tree Genome Provides New Insights into Spurge Genome Evolution and Rubber Biosynthesis.</title>
        <authorList>
            <person name="Liu J."/>
            <person name="Shi C."/>
            <person name="Shi C.C."/>
            <person name="Li W."/>
            <person name="Zhang Q.J."/>
            <person name="Zhang Y."/>
            <person name="Li K."/>
            <person name="Lu H.F."/>
            <person name="Shi C."/>
            <person name="Zhu S.T."/>
            <person name="Xiao Z.Y."/>
            <person name="Nan H."/>
            <person name="Yue Y."/>
            <person name="Zhu X.G."/>
            <person name="Wu Y."/>
            <person name="Hong X.N."/>
            <person name="Fan G.Y."/>
            <person name="Tong Y."/>
            <person name="Zhang D."/>
            <person name="Mao C.L."/>
            <person name="Liu Y.L."/>
            <person name="Hao S.J."/>
            <person name="Liu W.Q."/>
            <person name="Lv M.Q."/>
            <person name="Zhang H.B."/>
            <person name="Liu Y."/>
            <person name="Hu-Tang G.R."/>
            <person name="Wang J.P."/>
            <person name="Wang J.H."/>
            <person name="Sun Y.H."/>
            <person name="Ni S.B."/>
            <person name="Chen W.B."/>
            <person name="Zhang X.C."/>
            <person name="Jiao Y.N."/>
            <person name="Eichler E.E."/>
            <person name="Li G.H."/>
            <person name="Liu X."/>
            <person name="Gao L.Z."/>
        </authorList>
    </citation>
    <scope>NUCLEOTIDE SEQUENCE [LARGE SCALE GENOMIC DNA]</scope>
    <source>
        <strain evidence="9">cv. GT1</strain>
        <tissue evidence="8">Leaf</tissue>
    </source>
</reference>
<keyword evidence="6" id="KW-0645">Protease</keyword>
<comment type="function">
    <text evidence="6">Serine protease involved in intramembrane proteolysis.</text>
</comment>
<dbReference type="Gene3D" id="1.20.1540.10">
    <property type="entry name" value="Rhomboid-like"/>
    <property type="match status" value="1"/>
</dbReference>
<accession>A0A6A6NDZ0</accession>
<proteinExistence type="inferred from homology"/>
<evidence type="ECO:0000256" key="3">
    <source>
        <dbReference type="ARBA" id="ARBA00022692"/>
    </source>
</evidence>
<dbReference type="GO" id="GO:0004252">
    <property type="term" value="F:serine-type endopeptidase activity"/>
    <property type="evidence" value="ECO:0007669"/>
    <property type="project" value="InterPro"/>
</dbReference>
<evidence type="ECO:0000256" key="5">
    <source>
        <dbReference type="ARBA" id="ARBA00023136"/>
    </source>
</evidence>
<dbReference type="InterPro" id="IPR022764">
    <property type="entry name" value="Peptidase_S54_rhomboid_dom"/>
</dbReference>
<dbReference type="AlphaFoldDB" id="A0A6A6NDZ0"/>